<dbReference type="PRINTS" id="PR00100">
    <property type="entry name" value="AOTCASE"/>
</dbReference>
<dbReference type="InterPro" id="IPR036901">
    <property type="entry name" value="Asp/Orn_carbamoylTrfase_sf"/>
</dbReference>
<evidence type="ECO:0000256" key="6">
    <source>
        <dbReference type="ARBA" id="ARBA00048859"/>
    </source>
</evidence>
<comment type="caution">
    <text evidence="10">The sequence shown here is derived from an EMBL/GenBank/DDBJ whole genome shotgun (WGS) entry which is preliminary data.</text>
</comment>
<dbReference type="GO" id="GO:0004070">
    <property type="term" value="F:aspartate carbamoyltransferase activity"/>
    <property type="evidence" value="ECO:0007669"/>
    <property type="project" value="UniProtKB-UniRule"/>
</dbReference>
<dbReference type="Pfam" id="PF00185">
    <property type="entry name" value="OTCace"/>
    <property type="match status" value="1"/>
</dbReference>
<feature type="binding site" evidence="7">
    <location>
        <position position="141"/>
    </location>
    <ligand>
        <name>carbamoyl phosphate</name>
        <dbReference type="ChEBI" id="CHEBI:58228"/>
    </ligand>
</feature>
<feature type="binding site" evidence="7">
    <location>
        <position position="110"/>
    </location>
    <ligand>
        <name>carbamoyl phosphate</name>
        <dbReference type="ChEBI" id="CHEBI:58228"/>
    </ligand>
</feature>
<feature type="domain" description="Aspartate/ornithine carbamoyltransferase carbamoyl-P binding" evidence="9">
    <location>
        <begin position="9"/>
        <end position="151"/>
    </location>
</feature>
<comment type="subunit">
    <text evidence="7">Heterododecamer (2C3:3R2) of six catalytic PyrB chains organized as two trimers (C3), and six regulatory PyrI chains organized as three dimers (R2).</text>
</comment>
<dbReference type="FunFam" id="3.40.50.1370:FF:000007">
    <property type="entry name" value="Aspartate carbamoyltransferase"/>
    <property type="match status" value="1"/>
</dbReference>
<feature type="binding site" evidence="7">
    <location>
        <position position="61"/>
    </location>
    <ligand>
        <name>carbamoyl phosphate</name>
        <dbReference type="ChEBI" id="CHEBI:58228"/>
    </ligand>
</feature>
<dbReference type="InterPro" id="IPR006130">
    <property type="entry name" value="Asp/Orn_carbamoylTrfase"/>
</dbReference>
<proteinExistence type="inferred from homology"/>
<dbReference type="AlphaFoldDB" id="A0A2T6AGD2"/>
<dbReference type="EMBL" id="QBKQ01000002">
    <property type="protein sequence ID" value="PTX42871.1"/>
    <property type="molecule type" value="Genomic_DNA"/>
</dbReference>
<dbReference type="NCBIfam" id="NF002032">
    <property type="entry name" value="PRK00856.1"/>
    <property type="match status" value="1"/>
</dbReference>
<evidence type="ECO:0000256" key="3">
    <source>
        <dbReference type="ARBA" id="ARBA00022679"/>
    </source>
</evidence>
<dbReference type="GO" id="GO:0016597">
    <property type="term" value="F:amino acid binding"/>
    <property type="evidence" value="ECO:0007669"/>
    <property type="project" value="InterPro"/>
</dbReference>
<dbReference type="RefSeq" id="WP_108171348.1">
    <property type="nucleotide sequence ID" value="NZ_QBKQ01000002.1"/>
</dbReference>
<feature type="binding site" evidence="7">
    <location>
        <position position="267"/>
    </location>
    <ligand>
        <name>carbamoyl phosphate</name>
        <dbReference type="ChEBI" id="CHEBI:58228"/>
    </ligand>
</feature>
<dbReference type="PANTHER" id="PTHR45753:SF6">
    <property type="entry name" value="ASPARTATE CARBAMOYLTRANSFERASE"/>
    <property type="match status" value="1"/>
</dbReference>
<feature type="binding site" evidence="7">
    <location>
        <position position="88"/>
    </location>
    <ligand>
        <name>L-aspartate</name>
        <dbReference type="ChEBI" id="CHEBI:29991"/>
    </ligand>
</feature>
<gene>
    <name evidence="7" type="primary">pyrB</name>
    <name evidence="10" type="ORF">C8P64_1393</name>
</gene>
<dbReference type="PROSITE" id="PS00097">
    <property type="entry name" value="CARBAMOYLTRANSFERASE"/>
    <property type="match status" value="1"/>
</dbReference>
<dbReference type="EC" id="2.1.3.2" evidence="7"/>
<dbReference type="InterPro" id="IPR002082">
    <property type="entry name" value="Asp_carbamoyltransf"/>
</dbReference>
<dbReference type="Gene3D" id="3.40.50.1370">
    <property type="entry name" value="Aspartate/ornithine carbamoyltransferase"/>
    <property type="match status" value="2"/>
</dbReference>
<evidence type="ECO:0000256" key="1">
    <source>
        <dbReference type="ARBA" id="ARBA00004852"/>
    </source>
</evidence>
<evidence type="ECO:0000256" key="5">
    <source>
        <dbReference type="ARBA" id="ARBA00043884"/>
    </source>
</evidence>
<dbReference type="UniPathway" id="UPA00070">
    <property type="reaction ID" value="UER00116"/>
</dbReference>
<dbReference type="PANTHER" id="PTHR45753">
    <property type="entry name" value="ORNITHINE CARBAMOYLTRANSFERASE, MITOCHONDRIAL"/>
    <property type="match status" value="1"/>
</dbReference>
<dbReference type="PRINTS" id="PR00101">
    <property type="entry name" value="ATCASE"/>
</dbReference>
<dbReference type="NCBIfam" id="TIGR00670">
    <property type="entry name" value="asp_carb_tr"/>
    <property type="match status" value="1"/>
</dbReference>
<comment type="catalytic activity">
    <reaction evidence="6 7">
        <text>carbamoyl phosphate + L-aspartate = N-carbamoyl-L-aspartate + phosphate + H(+)</text>
        <dbReference type="Rhea" id="RHEA:20013"/>
        <dbReference type="ChEBI" id="CHEBI:15378"/>
        <dbReference type="ChEBI" id="CHEBI:29991"/>
        <dbReference type="ChEBI" id="CHEBI:32814"/>
        <dbReference type="ChEBI" id="CHEBI:43474"/>
        <dbReference type="ChEBI" id="CHEBI:58228"/>
        <dbReference type="EC" id="2.1.3.2"/>
    </reaction>
</comment>
<keyword evidence="3 7" id="KW-0808">Transferase</keyword>
<evidence type="ECO:0000313" key="11">
    <source>
        <dbReference type="Proteomes" id="UP000244174"/>
    </source>
</evidence>
<evidence type="ECO:0000256" key="7">
    <source>
        <dbReference type="HAMAP-Rule" id="MF_00001"/>
    </source>
</evidence>
<dbReference type="GO" id="GO:0006207">
    <property type="term" value="P:'de novo' pyrimidine nucleobase biosynthetic process"/>
    <property type="evidence" value="ECO:0007669"/>
    <property type="project" value="InterPro"/>
</dbReference>
<dbReference type="SUPFAM" id="SSF53671">
    <property type="entry name" value="Aspartate/ornithine carbamoyltransferase"/>
    <property type="match status" value="1"/>
</dbReference>
<feature type="binding site" evidence="7">
    <location>
        <position position="225"/>
    </location>
    <ligand>
        <name>L-aspartate</name>
        <dbReference type="ChEBI" id="CHEBI:29991"/>
    </ligand>
</feature>
<feature type="binding site" evidence="7">
    <location>
        <position position="138"/>
    </location>
    <ligand>
        <name>carbamoyl phosphate</name>
        <dbReference type="ChEBI" id="CHEBI:58228"/>
    </ligand>
</feature>
<comment type="similarity">
    <text evidence="2 7">Belongs to the aspartate/ornithine carbamoyltransferase superfamily. ATCase family.</text>
</comment>
<evidence type="ECO:0000259" key="8">
    <source>
        <dbReference type="Pfam" id="PF00185"/>
    </source>
</evidence>
<dbReference type="HAMAP" id="MF_00001">
    <property type="entry name" value="Asp_carb_tr"/>
    <property type="match status" value="1"/>
</dbReference>
<comment type="function">
    <text evidence="5 7">Catalyzes the condensation of carbamoyl phosphate and aspartate to form carbamoyl aspartate and inorganic phosphate, the committed step in the de novo pyrimidine nucleotide biosynthesis pathway.</text>
</comment>
<feature type="binding site" evidence="7">
    <location>
        <position position="171"/>
    </location>
    <ligand>
        <name>L-aspartate</name>
        <dbReference type="ChEBI" id="CHEBI:29991"/>
    </ligand>
</feature>
<feature type="binding site" evidence="7">
    <location>
        <position position="60"/>
    </location>
    <ligand>
        <name>carbamoyl phosphate</name>
        <dbReference type="ChEBI" id="CHEBI:58228"/>
    </ligand>
</feature>
<feature type="binding site" evidence="7">
    <location>
        <position position="266"/>
    </location>
    <ligand>
        <name>carbamoyl phosphate</name>
        <dbReference type="ChEBI" id="CHEBI:58228"/>
    </ligand>
</feature>
<protein>
    <recommendedName>
        <fullName evidence="7">Aspartate carbamoyltransferase</fullName>
        <ecNumber evidence="7">2.1.3.2</ecNumber>
    </recommendedName>
    <alternativeName>
        <fullName evidence="7">Aspartate transcarbamylase</fullName>
        <shortName evidence="7">ATCase</shortName>
    </alternativeName>
</protein>
<comment type="pathway">
    <text evidence="1 7">Pyrimidine metabolism; UMP biosynthesis via de novo pathway; (S)-dihydroorotate from bicarbonate: step 2/3.</text>
</comment>
<keyword evidence="11" id="KW-1185">Reference proteome</keyword>
<reference evidence="10 11" key="1">
    <citation type="submission" date="2018-04" db="EMBL/GenBank/DDBJ databases">
        <title>Genomic Encyclopedia of Archaeal and Bacterial Type Strains, Phase II (KMG-II): from individual species to whole genera.</title>
        <authorList>
            <person name="Goeker M."/>
        </authorList>
    </citation>
    <scope>NUCLEOTIDE SEQUENCE [LARGE SCALE GENOMIC DNA]</scope>
    <source>
        <strain evidence="10 11">DSM 23082</strain>
    </source>
</reference>
<evidence type="ECO:0000256" key="4">
    <source>
        <dbReference type="ARBA" id="ARBA00022975"/>
    </source>
</evidence>
<organism evidence="10 11">
    <name type="scientific">Christiangramia gaetbulicola</name>
    <dbReference type="NCBI Taxonomy" id="703340"/>
    <lineage>
        <taxon>Bacteria</taxon>
        <taxon>Pseudomonadati</taxon>
        <taxon>Bacteroidota</taxon>
        <taxon>Flavobacteriia</taxon>
        <taxon>Flavobacteriales</taxon>
        <taxon>Flavobacteriaceae</taxon>
        <taxon>Christiangramia</taxon>
    </lineage>
</organism>
<evidence type="ECO:0000313" key="10">
    <source>
        <dbReference type="EMBL" id="PTX42871.1"/>
    </source>
</evidence>
<keyword evidence="4 7" id="KW-0665">Pyrimidine biosynthesis</keyword>
<feature type="domain" description="Aspartate/ornithine carbamoyltransferase Asp/Orn-binding" evidence="8">
    <location>
        <begin position="157"/>
        <end position="303"/>
    </location>
</feature>
<dbReference type="InterPro" id="IPR006132">
    <property type="entry name" value="Asp/Orn_carbamoyltranf_P-bd"/>
</dbReference>
<dbReference type="Pfam" id="PF02729">
    <property type="entry name" value="OTCace_N"/>
    <property type="match status" value="1"/>
</dbReference>
<dbReference type="OrthoDB" id="9774690at2"/>
<sequence>MSSELSVDHLLGIKYLKPEDIELIFKTADHFKEVINRPIKKVPSLRDITIANLFFENSTRTRLSFELAEKRLSADVINFSAASSSVKKGETLIDTVNNILSMKVDMVVMRHPNPGAGIFLSKHVNASIINAGDGAHEHPTQALLDSYSIRERLGEVKGKKVVIVGDILHSRVALSNIFALKLQGAQVKVCGPKTLLPKHIESLGVEVETNLKAALEWCDVANMLRVQNERMDISYFPSTREYVKQFGLNKKLLESLNKEIVIMHPGPINRGVEITSDIADSEHAIILDQVQNGVAIRMAVIYLLASKIKQ</sequence>
<name>A0A2T6AGD2_9FLAO</name>
<dbReference type="GO" id="GO:0044205">
    <property type="term" value="P:'de novo' UMP biosynthetic process"/>
    <property type="evidence" value="ECO:0007669"/>
    <property type="project" value="UniProtKB-UniRule"/>
</dbReference>
<dbReference type="Proteomes" id="UP000244174">
    <property type="component" value="Unassembled WGS sequence"/>
</dbReference>
<dbReference type="GO" id="GO:0006520">
    <property type="term" value="P:amino acid metabolic process"/>
    <property type="evidence" value="ECO:0007669"/>
    <property type="project" value="InterPro"/>
</dbReference>
<evidence type="ECO:0000256" key="2">
    <source>
        <dbReference type="ARBA" id="ARBA00008896"/>
    </source>
</evidence>
<accession>A0A2T6AGD2</accession>
<evidence type="ECO:0000259" key="9">
    <source>
        <dbReference type="Pfam" id="PF02729"/>
    </source>
</evidence>
<dbReference type="InterPro" id="IPR006131">
    <property type="entry name" value="Asp_carbamoyltransf_Asp/Orn-bd"/>
</dbReference>